<dbReference type="Pfam" id="PF03919">
    <property type="entry name" value="mRNA_cap_C"/>
    <property type="match status" value="1"/>
</dbReference>
<feature type="domain" description="mRNA capping enzyme C-terminal" evidence="12">
    <location>
        <begin position="279"/>
        <end position="345"/>
    </location>
</feature>
<evidence type="ECO:0000313" key="13">
    <source>
        <dbReference type="EMBL" id="AGE96222.1"/>
    </source>
</evidence>
<dbReference type="Pfam" id="PF01331">
    <property type="entry name" value="mRNA_cap_enzyme"/>
    <property type="match status" value="1"/>
</dbReference>
<evidence type="ECO:0000259" key="11">
    <source>
        <dbReference type="Pfam" id="PF01331"/>
    </source>
</evidence>
<keyword evidence="3" id="KW-0507">mRNA processing</keyword>
<evidence type="ECO:0000259" key="12">
    <source>
        <dbReference type="Pfam" id="PF03919"/>
    </source>
</evidence>
<evidence type="ECO:0000256" key="7">
    <source>
        <dbReference type="ARBA" id="ARBA00023042"/>
    </source>
</evidence>
<dbReference type="Gene3D" id="3.30.470.30">
    <property type="entry name" value="DNA ligase/mRNA capping enzyme"/>
    <property type="match status" value="1"/>
</dbReference>
<keyword evidence="4" id="KW-0808">Transferase</keyword>
<evidence type="ECO:0000256" key="8">
    <source>
        <dbReference type="ARBA" id="ARBA00023134"/>
    </source>
</evidence>
<dbReference type="VEuPathDB" id="MicrosporidiaDB:AEWD_090410"/>
<evidence type="ECO:0000256" key="3">
    <source>
        <dbReference type="ARBA" id="ARBA00022664"/>
    </source>
</evidence>
<dbReference type="InterPro" id="IPR012340">
    <property type="entry name" value="NA-bd_OB-fold"/>
</dbReference>
<accession>M1KA56</accession>
<evidence type="ECO:0000256" key="5">
    <source>
        <dbReference type="ARBA" id="ARBA00022695"/>
    </source>
</evidence>
<dbReference type="VEuPathDB" id="MicrosporidiaDB:M970_090410"/>
<comment type="subcellular location">
    <subcellularLocation>
        <location evidence="1">Nucleus</location>
    </subcellularLocation>
</comment>
<name>M1KA56_ENCCN</name>
<dbReference type="AlphaFoldDB" id="M1KA56"/>
<dbReference type="InterPro" id="IPR051029">
    <property type="entry name" value="mRNA_Capping_Enz/RNA_Phosphat"/>
</dbReference>
<comment type="catalytic activity">
    <reaction evidence="10">
        <text>a 5'-end diphospho-ribonucleoside in mRNA + GTP + H(+) = a 5'-end (5'-triphosphoguanosine)-ribonucleoside in mRNA + diphosphate</text>
        <dbReference type="Rhea" id="RHEA:67012"/>
        <dbReference type="Rhea" id="RHEA-COMP:17165"/>
        <dbReference type="Rhea" id="RHEA-COMP:17166"/>
        <dbReference type="ChEBI" id="CHEBI:15378"/>
        <dbReference type="ChEBI" id="CHEBI:33019"/>
        <dbReference type="ChEBI" id="CHEBI:37565"/>
        <dbReference type="ChEBI" id="CHEBI:167616"/>
        <dbReference type="ChEBI" id="CHEBI:167617"/>
        <dbReference type="EC" id="2.7.7.50"/>
    </reaction>
    <physiologicalReaction direction="left-to-right" evidence="10">
        <dbReference type="Rhea" id="RHEA:67013"/>
    </physiologicalReaction>
</comment>
<keyword evidence="9" id="KW-0539">Nucleus</keyword>
<dbReference type="CDD" id="cd07895">
    <property type="entry name" value="Adenylation_mRNA_capping"/>
    <property type="match status" value="1"/>
</dbReference>
<dbReference type="GO" id="GO:0005634">
    <property type="term" value="C:nucleus"/>
    <property type="evidence" value="ECO:0007669"/>
    <property type="project" value="UniProtKB-SubCell"/>
</dbReference>
<dbReference type="PANTHER" id="PTHR10367">
    <property type="entry name" value="MRNA-CAPPING ENZYME"/>
    <property type="match status" value="1"/>
</dbReference>
<dbReference type="InterPro" id="IPR001339">
    <property type="entry name" value="mRNA_cap_enzyme_adenylation"/>
</dbReference>
<keyword evidence="7" id="KW-0506">mRNA capping</keyword>
<dbReference type="GO" id="GO:0005524">
    <property type="term" value="F:ATP binding"/>
    <property type="evidence" value="ECO:0007669"/>
    <property type="project" value="InterPro"/>
</dbReference>
<dbReference type="GO" id="GO:0004484">
    <property type="term" value="F:mRNA guanylyltransferase activity"/>
    <property type="evidence" value="ECO:0007669"/>
    <property type="project" value="UniProtKB-EC"/>
</dbReference>
<dbReference type="InterPro" id="IPR013846">
    <property type="entry name" value="mRNA_cap_enzyme_C"/>
</dbReference>
<evidence type="ECO:0000256" key="2">
    <source>
        <dbReference type="ARBA" id="ARBA00012475"/>
    </source>
</evidence>
<dbReference type="PANTHER" id="PTHR10367:SF17">
    <property type="entry name" value="MRNA-CAPPING ENZYME"/>
    <property type="match status" value="1"/>
</dbReference>
<dbReference type="SUPFAM" id="SSF50249">
    <property type="entry name" value="Nucleic acid-binding proteins"/>
    <property type="match status" value="1"/>
</dbReference>
<dbReference type="GO" id="GO:0005525">
    <property type="term" value="F:GTP binding"/>
    <property type="evidence" value="ECO:0007669"/>
    <property type="project" value="UniProtKB-KW"/>
</dbReference>
<dbReference type="GO" id="GO:0006370">
    <property type="term" value="P:7-methylguanosine mRNA capping"/>
    <property type="evidence" value="ECO:0007669"/>
    <property type="project" value="UniProtKB-KW"/>
</dbReference>
<proteinExistence type="predicted"/>
<gene>
    <name evidence="13" type="ORF">ECU09_0400</name>
</gene>
<dbReference type="SUPFAM" id="SSF56091">
    <property type="entry name" value="DNA ligase/mRNA capping enzyme, catalytic domain"/>
    <property type="match status" value="1"/>
</dbReference>
<keyword evidence="5" id="KW-0548">Nucleotidyltransferase</keyword>
<dbReference type="VEuPathDB" id="MicrosporidiaDB:ECU09_0400"/>
<sequence length="364" mass="42539">MELFRLGNKVPPDIAEALRTKIYEELCITEPRSRERFVGCHPVTLTLDNIGLLLNNDFLVCEKSDGVRALLLVTEEMGAFRGYFYDRRNDFYELHTSFPFCSTVLVDGEVLLEDGTVATYAIFDCLIYEGVPQIAKNLYKRLGYAQMFVERMEKSMERTKTLQKEDEDGRERKRVSIEIDSGESSRIHFYVKQMLKSYGFWEIYKKIPELKHGNDGLIFTPADEPYSVGKRGAILKWKPASLNTIDFRAVKHKKWSRVYNLVCSGKRGKDVVFDCFFCSGEEIDGKICEFLYDCDGYYWDLDELVLKKGGWKLYKIRTDKDTPNNIRVVCNILESLRDNLTIERLSTFYSVMRENSKRREKMRR</sequence>
<organism evidence="13">
    <name type="scientific">Encephalitozoon cuniculi</name>
    <name type="common">Microsporidian parasite</name>
    <dbReference type="NCBI Taxonomy" id="6035"/>
    <lineage>
        <taxon>Eukaryota</taxon>
        <taxon>Fungi</taxon>
        <taxon>Fungi incertae sedis</taxon>
        <taxon>Microsporidia</taxon>
        <taxon>Unikaryonidae</taxon>
        <taxon>Encephalitozoon</taxon>
    </lineage>
</organism>
<dbReference type="EC" id="2.7.7.50" evidence="2"/>
<evidence type="ECO:0000256" key="4">
    <source>
        <dbReference type="ARBA" id="ARBA00022679"/>
    </source>
</evidence>
<feature type="domain" description="mRNA capping enzyme adenylation" evidence="11">
    <location>
        <begin position="41"/>
        <end position="238"/>
    </location>
</feature>
<dbReference type="Gene3D" id="2.40.50.140">
    <property type="entry name" value="Nucleic acid-binding proteins"/>
    <property type="match status" value="1"/>
</dbReference>
<dbReference type="EMBL" id="KC513614">
    <property type="protein sequence ID" value="AGE96222.1"/>
    <property type="molecule type" value="Genomic_DNA"/>
</dbReference>
<keyword evidence="8" id="KW-0342">GTP-binding</keyword>
<evidence type="ECO:0000256" key="6">
    <source>
        <dbReference type="ARBA" id="ARBA00022741"/>
    </source>
</evidence>
<evidence type="ECO:0000256" key="10">
    <source>
        <dbReference type="ARBA" id="ARBA00044624"/>
    </source>
</evidence>
<evidence type="ECO:0000256" key="1">
    <source>
        <dbReference type="ARBA" id="ARBA00004123"/>
    </source>
</evidence>
<evidence type="ECO:0000256" key="9">
    <source>
        <dbReference type="ARBA" id="ARBA00023242"/>
    </source>
</evidence>
<protein>
    <recommendedName>
        <fullName evidence="2">mRNA guanylyltransferase</fullName>
        <ecNumber evidence="2">2.7.7.50</ecNumber>
    </recommendedName>
</protein>
<dbReference type="VEuPathDB" id="MicrosporidiaDB:AEWR_090410"/>
<reference evidence="13" key="1">
    <citation type="journal article" date="2013" name="Eukaryot. Cell">
        <title>Extremely Reduced Levels of Heterozygosity in the Vertebrate Pathogen Encephalitozoon cuniculi.</title>
        <authorList>
            <person name="Selman M."/>
            <person name="Sak B."/>
            <person name="Kvac M."/>
            <person name="Farinelli L."/>
            <person name="Weiss L.M."/>
            <person name="Corradi N."/>
        </authorList>
    </citation>
    <scope>NUCLEOTIDE SEQUENCE</scope>
</reference>
<dbReference type="VEuPathDB" id="MicrosporidiaDB:AEWQ_090420"/>
<keyword evidence="6" id="KW-0547">Nucleotide-binding</keyword>